<proteinExistence type="predicted"/>
<sequence length="186" mass="21221">MNDNANTYAEAPIVFLMFYCVLPSMASVRKERERERERERGERFGFILSALLSTLTKIYYLVEIGTSIIGAGRPQIDAKHGKVKYKIGKAQHAQKRERVHIGEQHFQNGSDSKSQTWKWCPCEFGCALGILIAWKIAWPELSVIEINLVFGLNRMTSASKFKLPSYKSNLPNWKASIWTFGIGLFT</sequence>
<name>A0A3M7R446_BRAPC</name>
<keyword evidence="1" id="KW-0472">Membrane</keyword>
<evidence type="ECO:0000256" key="1">
    <source>
        <dbReference type="SAM" id="Phobius"/>
    </source>
</evidence>
<evidence type="ECO:0000313" key="2">
    <source>
        <dbReference type="EMBL" id="RNA18161.1"/>
    </source>
</evidence>
<keyword evidence="1" id="KW-0812">Transmembrane</keyword>
<accession>A0A3M7R446</accession>
<keyword evidence="3" id="KW-1185">Reference proteome</keyword>
<dbReference type="Proteomes" id="UP000276133">
    <property type="component" value="Unassembled WGS sequence"/>
</dbReference>
<evidence type="ECO:0000313" key="3">
    <source>
        <dbReference type="Proteomes" id="UP000276133"/>
    </source>
</evidence>
<comment type="caution">
    <text evidence="2">The sequence shown here is derived from an EMBL/GenBank/DDBJ whole genome shotgun (WGS) entry which is preliminary data.</text>
</comment>
<organism evidence="2 3">
    <name type="scientific">Brachionus plicatilis</name>
    <name type="common">Marine rotifer</name>
    <name type="synonym">Brachionus muelleri</name>
    <dbReference type="NCBI Taxonomy" id="10195"/>
    <lineage>
        <taxon>Eukaryota</taxon>
        <taxon>Metazoa</taxon>
        <taxon>Spiralia</taxon>
        <taxon>Gnathifera</taxon>
        <taxon>Rotifera</taxon>
        <taxon>Eurotatoria</taxon>
        <taxon>Monogononta</taxon>
        <taxon>Pseudotrocha</taxon>
        <taxon>Ploima</taxon>
        <taxon>Brachionidae</taxon>
        <taxon>Brachionus</taxon>
    </lineage>
</organism>
<protein>
    <submittedName>
        <fullName evidence="2">Uncharacterized protein</fullName>
    </submittedName>
</protein>
<reference evidence="2 3" key="1">
    <citation type="journal article" date="2018" name="Sci. Rep.">
        <title>Genomic signatures of local adaptation to the degree of environmental predictability in rotifers.</title>
        <authorList>
            <person name="Franch-Gras L."/>
            <person name="Hahn C."/>
            <person name="Garcia-Roger E.M."/>
            <person name="Carmona M.J."/>
            <person name="Serra M."/>
            <person name="Gomez A."/>
        </authorList>
    </citation>
    <scope>NUCLEOTIDE SEQUENCE [LARGE SCALE GENOMIC DNA]</scope>
    <source>
        <strain evidence="2">HYR1</strain>
    </source>
</reference>
<dbReference type="AlphaFoldDB" id="A0A3M7R446"/>
<dbReference type="EMBL" id="REGN01004302">
    <property type="protein sequence ID" value="RNA18161.1"/>
    <property type="molecule type" value="Genomic_DNA"/>
</dbReference>
<keyword evidence="1" id="KW-1133">Transmembrane helix</keyword>
<feature type="transmembrane region" description="Helical" evidence="1">
    <location>
        <begin position="44"/>
        <end position="62"/>
    </location>
</feature>
<gene>
    <name evidence="2" type="ORF">BpHYR1_028318</name>
</gene>
<feature type="transmembrane region" description="Helical" evidence="1">
    <location>
        <begin position="6"/>
        <end position="23"/>
    </location>
</feature>